<reference evidence="10 11" key="1">
    <citation type="journal article" date="2023" name="Int. J. Mol. Sci.">
        <title>De Novo Assembly and Annotation of 11 Diverse Shrub Willow (Salix) Genomes Reveals Novel Gene Organization in Sex-Linked Regions.</title>
        <authorList>
            <person name="Hyden B."/>
            <person name="Feng K."/>
            <person name="Yates T.B."/>
            <person name="Jawdy S."/>
            <person name="Cereghino C."/>
            <person name="Smart L.B."/>
            <person name="Muchero W."/>
        </authorList>
    </citation>
    <scope>NUCLEOTIDE SEQUENCE [LARGE SCALE GENOMIC DNA]</scope>
    <source>
        <tissue evidence="10">Shoot tip</tissue>
    </source>
</reference>
<feature type="compositionally biased region" description="Acidic residues" evidence="7">
    <location>
        <begin position="451"/>
        <end position="462"/>
    </location>
</feature>
<dbReference type="GO" id="GO:0016567">
    <property type="term" value="P:protein ubiquitination"/>
    <property type="evidence" value="ECO:0007669"/>
    <property type="project" value="TreeGrafter"/>
</dbReference>
<dbReference type="PANTHER" id="PTHR15710:SF242">
    <property type="entry name" value="OS06G0633500 PROTEIN"/>
    <property type="match status" value="1"/>
</dbReference>
<dbReference type="EMBL" id="JAPFFJ010000018">
    <property type="protein sequence ID" value="KAJ6403476.1"/>
    <property type="molecule type" value="Genomic_DNA"/>
</dbReference>
<keyword evidence="8" id="KW-0472">Membrane</keyword>
<keyword evidence="5" id="KW-0862">Zinc</keyword>
<feature type="region of interest" description="Disordered" evidence="7">
    <location>
        <begin position="429"/>
        <end position="480"/>
    </location>
</feature>
<comment type="catalytic activity">
    <reaction evidence="1">
        <text>S-ubiquitinyl-[E2 ubiquitin-conjugating enzyme]-L-cysteine + [acceptor protein]-L-lysine = [E2 ubiquitin-conjugating enzyme]-L-cysteine + N(6)-ubiquitinyl-[acceptor protein]-L-lysine.</text>
        <dbReference type="EC" id="2.3.2.27"/>
    </reaction>
</comment>
<feature type="region of interest" description="Disordered" evidence="7">
    <location>
        <begin position="207"/>
        <end position="254"/>
    </location>
</feature>
<evidence type="ECO:0000256" key="5">
    <source>
        <dbReference type="ARBA" id="ARBA00022833"/>
    </source>
</evidence>
<evidence type="ECO:0000256" key="4">
    <source>
        <dbReference type="ARBA" id="ARBA00022771"/>
    </source>
</evidence>
<dbReference type="AlphaFoldDB" id="A0AAD6JE91"/>
<evidence type="ECO:0000256" key="2">
    <source>
        <dbReference type="ARBA" id="ARBA00012483"/>
    </source>
</evidence>
<gene>
    <name evidence="10" type="ORF">OIU84_015392</name>
</gene>
<organism evidence="10 11">
    <name type="scientific">Salix udensis</name>
    <dbReference type="NCBI Taxonomy" id="889485"/>
    <lineage>
        <taxon>Eukaryota</taxon>
        <taxon>Viridiplantae</taxon>
        <taxon>Streptophyta</taxon>
        <taxon>Embryophyta</taxon>
        <taxon>Tracheophyta</taxon>
        <taxon>Spermatophyta</taxon>
        <taxon>Magnoliopsida</taxon>
        <taxon>eudicotyledons</taxon>
        <taxon>Gunneridae</taxon>
        <taxon>Pentapetalae</taxon>
        <taxon>rosids</taxon>
        <taxon>fabids</taxon>
        <taxon>Malpighiales</taxon>
        <taxon>Salicaceae</taxon>
        <taxon>Saliceae</taxon>
        <taxon>Salix</taxon>
    </lineage>
</organism>
<dbReference type="GO" id="GO:0008270">
    <property type="term" value="F:zinc ion binding"/>
    <property type="evidence" value="ECO:0007669"/>
    <property type="project" value="UniProtKB-KW"/>
</dbReference>
<evidence type="ECO:0000313" key="10">
    <source>
        <dbReference type="EMBL" id="KAJ6403476.1"/>
    </source>
</evidence>
<dbReference type="PROSITE" id="PS50089">
    <property type="entry name" value="ZF_RING_2"/>
    <property type="match status" value="1"/>
</dbReference>
<dbReference type="InterPro" id="IPR001841">
    <property type="entry name" value="Znf_RING"/>
</dbReference>
<keyword evidence="8" id="KW-0812">Transmembrane</keyword>
<keyword evidence="4 6" id="KW-0863">Zinc-finger</keyword>
<protein>
    <recommendedName>
        <fullName evidence="2">RING-type E3 ubiquitin transferase</fullName>
        <ecNumber evidence="2">2.3.2.27</ecNumber>
    </recommendedName>
</protein>
<dbReference type="Proteomes" id="UP001162972">
    <property type="component" value="Chromosome 4"/>
</dbReference>
<dbReference type="FunFam" id="3.30.40.10:FF:001055">
    <property type="entry name" value="Zinc finger family protein"/>
    <property type="match status" value="1"/>
</dbReference>
<dbReference type="Pfam" id="PF13639">
    <property type="entry name" value="zf-RING_2"/>
    <property type="match status" value="1"/>
</dbReference>
<keyword evidence="11" id="KW-1185">Reference proteome</keyword>
<comment type="caution">
    <text evidence="10">The sequence shown here is derived from an EMBL/GenBank/DDBJ whole genome shotgun (WGS) entry which is preliminary data.</text>
</comment>
<proteinExistence type="predicted"/>
<dbReference type="InterPro" id="IPR013083">
    <property type="entry name" value="Znf_RING/FYVE/PHD"/>
</dbReference>
<evidence type="ECO:0000256" key="8">
    <source>
        <dbReference type="SAM" id="Phobius"/>
    </source>
</evidence>
<evidence type="ECO:0000313" key="11">
    <source>
        <dbReference type="Proteomes" id="UP001162972"/>
    </source>
</evidence>
<dbReference type="GO" id="GO:0061630">
    <property type="term" value="F:ubiquitin protein ligase activity"/>
    <property type="evidence" value="ECO:0007669"/>
    <property type="project" value="UniProtKB-EC"/>
</dbReference>
<feature type="transmembrane region" description="Helical" evidence="8">
    <location>
        <begin position="492"/>
        <end position="511"/>
    </location>
</feature>
<keyword evidence="8" id="KW-1133">Transmembrane helix</keyword>
<evidence type="ECO:0000256" key="6">
    <source>
        <dbReference type="PROSITE-ProRule" id="PRU00175"/>
    </source>
</evidence>
<evidence type="ECO:0000259" key="9">
    <source>
        <dbReference type="PROSITE" id="PS50089"/>
    </source>
</evidence>
<dbReference type="SUPFAM" id="SSF57850">
    <property type="entry name" value="RING/U-box"/>
    <property type="match status" value="1"/>
</dbReference>
<accession>A0AAD6JE91</accession>
<keyword evidence="3" id="KW-0479">Metal-binding</keyword>
<dbReference type="EC" id="2.3.2.27" evidence="2"/>
<dbReference type="PANTHER" id="PTHR15710">
    <property type="entry name" value="E3 UBIQUITIN-PROTEIN LIGASE PRAJA"/>
    <property type="match status" value="1"/>
</dbReference>
<feature type="compositionally biased region" description="Acidic residues" evidence="7">
    <location>
        <begin position="231"/>
        <end position="254"/>
    </location>
</feature>
<sequence>MDRDSQRTLHDVPTSTVHGHSTLPAACALCQRILVPDDDDLEIVNICGDCKFLLLEDLERPTQDFHRRRHHRGRRTRYSSAESSENLFSQQFSQVIDLALQNQSTVHENGVHSIDGDSSARLWQHTSSHMTPSSSQRWQCLFSDSESEGFGTVDSLYGESEINFRSSRYQALHSESDANSFSVYGGDSDASVDGHSVLDQEMFIPADEGSSFDSDTDIDPMHAGVHQWNSDDLEEEEDEEEDGDWEEADIEEDTIESVEAGARLRNVDVSSASEINGPVSWHRQFHSPEFEGLNRWRTRQSRQAHNHDLFTNLEESESLQHIWNYELADYVTGFGDLLEALTRSDIGRRGAPPAALSFVNNLPLVIISEEHERHDGVACAICKDLLPIGTEVNQLPCLHLYHPDCILPWLSARNSCPLCRYEFPTDDKDYEESKQNSSTRTGIHDVQQQEVSEDSSSDVSDEPLDHGQSGSELVDVGRPLCPSGREGSRSRWLLLAATPLVSLLGIVLVMWGGNPQGRRANSHGNFPERGLYQIQVPGSSQPIQKVNERRRWWYFFSEEVWLNMPD</sequence>
<name>A0AAD6JE91_9ROSI</name>
<feature type="domain" description="RING-type" evidence="9">
    <location>
        <begin position="379"/>
        <end position="420"/>
    </location>
</feature>
<evidence type="ECO:0000256" key="3">
    <source>
        <dbReference type="ARBA" id="ARBA00022723"/>
    </source>
</evidence>
<evidence type="ECO:0000256" key="1">
    <source>
        <dbReference type="ARBA" id="ARBA00000900"/>
    </source>
</evidence>
<dbReference type="Gene3D" id="3.30.40.10">
    <property type="entry name" value="Zinc/RING finger domain, C3HC4 (zinc finger)"/>
    <property type="match status" value="1"/>
</dbReference>
<dbReference type="GO" id="GO:0005737">
    <property type="term" value="C:cytoplasm"/>
    <property type="evidence" value="ECO:0007669"/>
    <property type="project" value="TreeGrafter"/>
</dbReference>
<dbReference type="SMART" id="SM00184">
    <property type="entry name" value="RING"/>
    <property type="match status" value="1"/>
</dbReference>
<evidence type="ECO:0000256" key="7">
    <source>
        <dbReference type="SAM" id="MobiDB-lite"/>
    </source>
</evidence>